<name>A0A8J3A0T2_9PROT</name>
<evidence type="ECO:0000256" key="5">
    <source>
        <dbReference type="ARBA" id="ARBA00022692"/>
    </source>
</evidence>
<feature type="transmembrane region" description="Helical" evidence="8">
    <location>
        <begin position="127"/>
        <end position="146"/>
    </location>
</feature>
<feature type="transmembrane region" description="Helical" evidence="8">
    <location>
        <begin position="427"/>
        <end position="446"/>
    </location>
</feature>
<evidence type="ECO:0000259" key="9">
    <source>
        <dbReference type="Pfam" id="PF02366"/>
    </source>
</evidence>
<proteinExistence type="predicted"/>
<evidence type="ECO:0000256" key="2">
    <source>
        <dbReference type="ARBA" id="ARBA00022475"/>
    </source>
</evidence>
<feature type="transmembrane region" description="Helical" evidence="8">
    <location>
        <begin position="311"/>
        <end position="330"/>
    </location>
</feature>
<feature type="domain" description="ArnT-like N-terminal" evidence="9">
    <location>
        <begin position="46"/>
        <end position="249"/>
    </location>
</feature>
<keyword evidence="13" id="KW-1185">Reference proteome</keyword>
<dbReference type="EMBL" id="VCJR02000001">
    <property type="protein sequence ID" value="NHK27059.1"/>
    <property type="molecule type" value="Genomic_DNA"/>
</dbReference>
<gene>
    <name evidence="11" type="ORF">FF098_003965</name>
    <name evidence="10" type="ORF">GCM10011355_07960</name>
</gene>
<dbReference type="EMBL" id="BMGZ01000001">
    <property type="protein sequence ID" value="GGH94241.1"/>
    <property type="molecule type" value="Genomic_DNA"/>
</dbReference>
<feature type="transmembrane region" description="Helical" evidence="8">
    <location>
        <begin position="283"/>
        <end position="304"/>
    </location>
</feature>
<accession>A0A8J3A0T2</accession>
<reference evidence="10" key="1">
    <citation type="journal article" date="2014" name="Int. J. Syst. Evol. Microbiol.">
        <title>Complete genome sequence of Corynebacterium casei LMG S-19264T (=DSM 44701T), isolated from a smear-ripened cheese.</title>
        <authorList>
            <consortium name="US DOE Joint Genome Institute (JGI-PGF)"/>
            <person name="Walter F."/>
            <person name="Albersmeier A."/>
            <person name="Kalinowski J."/>
            <person name="Ruckert C."/>
        </authorList>
    </citation>
    <scope>NUCLEOTIDE SEQUENCE</scope>
    <source>
        <strain evidence="10">CGMCC 1.14984</strain>
    </source>
</reference>
<dbReference type="Proteomes" id="UP000818603">
    <property type="component" value="Unassembled WGS sequence"/>
</dbReference>
<feature type="transmembrane region" description="Helical" evidence="8">
    <location>
        <begin position="336"/>
        <end position="354"/>
    </location>
</feature>
<evidence type="ECO:0000313" key="12">
    <source>
        <dbReference type="Proteomes" id="UP000621856"/>
    </source>
</evidence>
<evidence type="ECO:0000256" key="7">
    <source>
        <dbReference type="ARBA" id="ARBA00023136"/>
    </source>
</evidence>
<feature type="transmembrane region" description="Helical" evidence="8">
    <location>
        <begin position="228"/>
        <end position="248"/>
    </location>
</feature>
<evidence type="ECO:0000256" key="8">
    <source>
        <dbReference type="SAM" id="Phobius"/>
    </source>
</evidence>
<keyword evidence="4 10" id="KW-0808">Transferase</keyword>
<feature type="transmembrane region" description="Helical" evidence="8">
    <location>
        <begin position="153"/>
        <end position="170"/>
    </location>
</feature>
<comment type="caution">
    <text evidence="10">The sequence shown here is derived from an EMBL/GenBank/DDBJ whole genome shotgun (WGS) entry which is preliminary data.</text>
</comment>
<evidence type="ECO:0000313" key="11">
    <source>
        <dbReference type="EMBL" id="NHK27059.1"/>
    </source>
</evidence>
<comment type="subcellular location">
    <subcellularLocation>
        <location evidence="1">Cell membrane</location>
        <topology evidence="1">Multi-pass membrane protein</topology>
    </subcellularLocation>
</comment>
<reference evidence="11 13" key="2">
    <citation type="submission" date="2020-02" db="EMBL/GenBank/DDBJ databases">
        <title>Genome sequence of Parvularcula flava strain NH6-79.</title>
        <authorList>
            <person name="Abdul Karim M.H."/>
            <person name="Lam M.Q."/>
            <person name="Chen S.J."/>
            <person name="Yahya A."/>
            <person name="Shahir S."/>
            <person name="Shamsir M.S."/>
            <person name="Chong C.S."/>
        </authorList>
    </citation>
    <scope>NUCLEOTIDE SEQUENCE [LARGE SCALE GENOMIC DNA]</scope>
    <source>
        <strain evidence="11 13">NH6-79</strain>
    </source>
</reference>
<dbReference type="InterPro" id="IPR003342">
    <property type="entry name" value="ArnT-like_N"/>
</dbReference>
<keyword evidence="3" id="KW-0328">Glycosyltransferase</keyword>
<dbReference type="GO" id="GO:0016763">
    <property type="term" value="F:pentosyltransferase activity"/>
    <property type="evidence" value="ECO:0007669"/>
    <property type="project" value="TreeGrafter"/>
</dbReference>
<keyword evidence="2" id="KW-1003">Cell membrane</keyword>
<keyword evidence="7 8" id="KW-0472">Membrane</keyword>
<feature type="transmembrane region" description="Helical" evidence="8">
    <location>
        <begin position="366"/>
        <end position="389"/>
    </location>
</feature>
<feature type="transmembrane region" description="Helical" evidence="8">
    <location>
        <begin position="20"/>
        <end position="40"/>
    </location>
</feature>
<dbReference type="GO" id="GO:0009103">
    <property type="term" value="P:lipopolysaccharide biosynthetic process"/>
    <property type="evidence" value="ECO:0007669"/>
    <property type="project" value="TreeGrafter"/>
</dbReference>
<dbReference type="GO" id="GO:0000030">
    <property type="term" value="F:mannosyltransferase activity"/>
    <property type="evidence" value="ECO:0007669"/>
    <property type="project" value="InterPro"/>
</dbReference>
<dbReference type="InterPro" id="IPR050297">
    <property type="entry name" value="LipidA_mod_glycosyltrf_83"/>
</dbReference>
<feature type="transmembrane region" description="Helical" evidence="8">
    <location>
        <begin position="401"/>
        <end position="420"/>
    </location>
</feature>
<dbReference type="GO" id="GO:0006493">
    <property type="term" value="P:protein O-linked glycosylation"/>
    <property type="evidence" value="ECO:0007669"/>
    <property type="project" value="InterPro"/>
</dbReference>
<sequence>MKSVQDILHLDLDAKALSPRAWAALIIIALISTLPGFTTLPPIDRDESRYSQASRQMMETGDYIDIQFQDQNRYVKPVGIYWLQVITATPLGGEDAPIWAHRLPSLFATLFVVGLTAWFGARLGGAGVGLAAGILLAISMSASVDARMAKTDAVLMAATAVSMVALYFIVVREKAERLAFRGAPLAFWAATGVGLLVKGPIILFVSVPALIVLALWRRDLSFIKRLHILPGIAVMLAIFLPWFVAIMIRTQGEFWNDSIGHALMGKVAKGDDSHGAPPGYHTLLSFITFWPGILLIALGAVAAWRRRAEPTVQFIVAWFLPFWIIYELVATKLPHYTLPVFPALALIAAFGLRDGVELVKGKGVRIAHWIIAALFVLVSVLIGFLPFLLAGEMETTAPATAWLGALAGIAAAGTGIYLALKPTFNRLPPLVLSALGVYIFTFGAVLPNMDRFWLSRELKAEIASIGGCETPHLATIDYREPSLVFNFGTNTLLGDEASVIAHLAGNQACGVAAIGQGEYVSFLEAAEQAGLPLKILGQVEGYNYTKGRNITLTILSHSSSDYPVPTTTGTQADG</sequence>
<feature type="transmembrane region" description="Helical" evidence="8">
    <location>
        <begin position="185"/>
        <end position="216"/>
    </location>
</feature>
<evidence type="ECO:0000256" key="1">
    <source>
        <dbReference type="ARBA" id="ARBA00004651"/>
    </source>
</evidence>
<evidence type="ECO:0000256" key="4">
    <source>
        <dbReference type="ARBA" id="ARBA00022679"/>
    </source>
</evidence>
<evidence type="ECO:0000256" key="3">
    <source>
        <dbReference type="ARBA" id="ARBA00022676"/>
    </source>
</evidence>
<keyword evidence="5 8" id="KW-0812">Transmembrane</keyword>
<organism evidence="10 12">
    <name type="scientific">Aquisalinus luteolus</name>
    <dbReference type="NCBI Taxonomy" id="1566827"/>
    <lineage>
        <taxon>Bacteria</taxon>
        <taxon>Pseudomonadati</taxon>
        <taxon>Pseudomonadota</taxon>
        <taxon>Alphaproteobacteria</taxon>
        <taxon>Parvularculales</taxon>
        <taxon>Parvularculaceae</taxon>
        <taxon>Aquisalinus</taxon>
    </lineage>
</organism>
<keyword evidence="6 8" id="KW-1133">Transmembrane helix</keyword>
<dbReference type="PANTHER" id="PTHR33908:SF3">
    <property type="entry name" value="UNDECAPRENYL PHOSPHATE-ALPHA-4-AMINO-4-DEOXY-L-ARABINOSE ARABINOSYL TRANSFERASE"/>
    <property type="match status" value="1"/>
</dbReference>
<dbReference type="AlphaFoldDB" id="A0A8J3A0T2"/>
<evidence type="ECO:0000313" key="13">
    <source>
        <dbReference type="Proteomes" id="UP000818603"/>
    </source>
</evidence>
<reference evidence="10" key="3">
    <citation type="submission" date="2020-09" db="EMBL/GenBank/DDBJ databases">
        <authorList>
            <person name="Sun Q."/>
            <person name="Zhou Y."/>
        </authorList>
    </citation>
    <scope>NUCLEOTIDE SEQUENCE</scope>
    <source>
        <strain evidence="10">CGMCC 1.14984</strain>
    </source>
</reference>
<dbReference type="PANTHER" id="PTHR33908">
    <property type="entry name" value="MANNOSYLTRANSFERASE YKCB-RELATED"/>
    <property type="match status" value="1"/>
</dbReference>
<dbReference type="Proteomes" id="UP000621856">
    <property type="component" value="Unassembled WGS sequence"/>
</dbReference>
<dbReference type="GO" id="GO:0005886">
    <property type="term" value="C:plasma membrane"/>
    <property type="evidence" value="ECO:0007669"/>
    <property type="project" value="UniProtKB-SubCell"/>
</dbReference>
<dbReference type="GO" id="GO:0010041">
    <property type="term" value="P:response to iron(III) ion"/>
    <property type="evidence" value="ECO:0007669"/>
    <property type="project" value="TreeGrafter"/>
</dbReference>
<evidence type="ECO:0000256" key="6">
    <source>
        <dbReference type="ARBA" id="ARBA00022989"/>
    </source>
</evidence>
<protein>
    <submittedName>
        <fullName evidence="10">Glycosyl transferase</fullName>
    </submittedName>
    <submittedName>
        <fullName evidence="11">Glycosyltransferase family 39 protein</fullName>
    </submittedName>
</protein>
<dbReference type="Pfam" id="PF02366">
    <property type="entry name" value="PMT"/>
    <property type="match status" value="1"/>
</dbReference>
<evidence type="ECO:0000313" key="10">
    <source>
        <dbReference type="EMBL" id="GGH94241.1"/>
    </source>
</evidence>
<dbReference type="RefSeq" id="WP_155137689.1">
    <property type="nucleotide sequence ID" value="NZ_BMGZ01000001.1"/>
</dbReference>